<keyword evidence="2" id="KW-1185">Reference proteome</keyword>
<accession>A0A9P0XB17</accession>
<sequence>MLWHIMHLQPCMQSKDKRGGNNYEAGYYAFACHRRKSRKDSNCSSLCQKYTGHHTRRATNHLQSTVQAAAIRRTQHSDVTRIIDFLILLVLEHRGEN</sequence>
<comment type="caution">
    <text evidence="1">The sequence shown here is derived from an EMBL/GenBank/DDBJ whole genome shotgun (WGS) entry which is preliminary data.</text>
</comment>
<dbReference type="Proteomes" id="UP001152562">
    <property type="component" value="Unassembled WGS sequence"/>
</dbReference>
<gene>
    <name evidence="1" type="ORF">PIBRA_LOCUS5341</name>
</gene>
<dbReference type="EMBL" id="CALOZG010000005">
    <property type="protein sequence ID" value="CAH4028507.1"/>
    <property type="molecule type" value="Genomic_DNA"/>
</dbReference>
<name>A0A9P0XB17_PIEBR</name>
<organism evidence="1 2">
    <name type="scientific">Pieris brassicae</name>
    <name type="common">White butterfly</name>
    <name type="synonym">Large white butterfly</name>
    <dbReference type="NCBI Taxonomy" id="7116"/>
    <lineage>
        <taxon>Eukaryota</taxon>
        <taxon>Metazoa</taxon>
        <taxon>Ecdysozoa</taxon>
        <taxon>Arthropoda</taxon>
        <taxon>Hexapoda</taxon>
        <taxon>Insecta</taxon>
        <taxon>Pterygota</taxon>
        <taxon>Neoptera</taxon>
        <taxon>Endopterygota</taxon>
        <taxon>Lepidoptera</taxon>
        <taxon>Glossata</taxon>
        <taxon>Ditrysia</taxon>
        <taxon>Papilionoidea</taxon>
        <taxon>Pieridae</taxon>
        <taxon>Pierinae</taxon>
        <taxon>Pieris</taxon>
    </lineage>
</organism>
<proteinExistence type="predicted"/>
<evidence type="ECO:0000313" key="2">
    <source>
        <dbReference type="Proteomes" id="UP001152562"/>
    </source>
</evidence>
<protein>
    <submittedName>
        <fullName evidence="1">Uncharacterized protein</fullName>
    </submittedName>
</protein>
<evidence type="ECO:0000313" key="1">
    <source>
        <dbReference type="EMBL" id="CAH4028507.1"/>
    </source>
</evidence>
<dbReference type="AlphaFoldDB" id="A0A9P0XB17"/>
<reference evidence="1" key="1">
    <citation type="submission" date="2022-05" db="EMBL/GenBank/DDBJ databases">
        <authorList>
            <person name="Okamura Y."/>
        </authorList>
    </citation>
    <scope>NUCLEOTIDE SEQUENCE</scope>
</reference>